<dbReference type="PANTHER" id="PTHR42989:SF1">
    <property type="entry name" value="FORMATE HYDROGENLYASE SUBUNIT 7-RELATED"/>
    <property type="match status" value="1"/>
</dbReference>
<dbReference type="GO" id="GO:0048038">
    <property type="term" value="F:quinone binding"/>
    <property type="evidence" value="ECO:0007669"/>
    <property type="project" value="InterPro"/>
</dbReference>
<dbReference type="PROSITE" id="PS01150">
    <property type="entry name" value="COMPLEX1_20K"/>
    <property type="match status" value="1"/>
</dbReference>
<proteinExistence type="inferred from homology"/>
<evidence type="ECO:0000256" key="3">
    <source>
        <dbReference type="ARBA" id="ARBA00010870"/>
    </source>
</evidence>
<dbReference type="CDD" id="cd10549">
    <property type="entry name" value="MtMvhB_like"/>
    <property type="match status" value="1"/>
</dbReference>
<evidence type="ECO:0000256" key="1">
    <source>
        <dbReference type="ARBA" id="ARBA00001966"/>
    </source>
</evidence>
<evidence type="ECO:0000256" key="2">
    <source>
        <dbReference type="ARBA" id="ARBA00009173"/>
    </source>
</evidence>
<keyword evidence="7" id="KW-0411">Iron-sulfur</keyword>
<dbReference type="GO" id="GO:0008137">
    <property type="term" value="F:NADH dehydrogenase (ubiquinone) activity"/>
    <property type="evidence" value="ECO:0007669"/>
    <property type="project" value="InterPro"/>
</dbReference>
<dbReference type="RefSeq" id="WP_099083539.1">
    <property type="nucleotide sequence ID" value="NZ_AWQQ01000087.1"/>
</dbReference>
<dbReference type="GO" id="GO:0016829">
    <property type="term" value="F:lyase activity"/>
    <property type="evidence" value="ECO:0007669"/>
    <property type="project" value="UniProtKB-KW"/>
</dbReference>
<feature type="domain" description="4Fe-4S ferredoxin-type" evidence="8">
    <location>
        <begin position="66"/>
        <end position="95"/>
    </location>
</feature>
<dbReference type="AlphaFoldDB" id="A0A2C6MDN5"/>
<dbReference type="Proteomes" id="UP000222564">
    <property type="component" value="Unassembled WGS sequence"/>
</dbReference>
<comment type="similarity">
    <text evidence="3">Belongs to the FrhG family.</text>
</comment>
<keyword evidence="9" id="KW-0456">Lyase</keyword>
<evidence type="ECO:0000313" key="9">
    <source>
        <dbReference type="EMBL" id="PHJ37684.1"/>
    </source>
</evidence>
<keyword evidence="5" id="KW-0479">Metal-binding</keyword>
<dbReference type="Pfam" id="PF01058">
    <property type="entry name" value="Oxidored_q6"/>
    <property type="match status" value="1"/>
</dbReference>
<dbReference type="InterPro" id="IPR017900">
    <property type="entry name" value="4Fe4S_Fe_S_CS"/>
</dbReference>
<dbReference type="InterPro" id="IPR052375">
    <property type="entry name" value="Complex_I_20kDa-like"/>
</dbReference>
<reference evidence="9 10" key="1">
    <citation type="submission" date="2013-09" db="EMBL/GenBank/DDBJ databases">
        <title>Biodegradation of hydrocarbons in the deep terrestrial subsurface : characterization of a microbial consortium composed of two Desulfotomaculum species originating from a deep geological formation.</title>
        <authorList>
            <person name="Aullo T."/>
            <person name="Berlendis S."/>
            <person name="Lascourreges J.-F."/>
            <person name="Dessort D."/>
            <person name="Saint-Laurent S."/>
            <person name="Schraauwers B."/>
            <person name="Mas J."/>
            <person name="Magot M."/>
            <person name="Ranchou-Peyruse A."/>
        </authorList>
    </citation>
    <scope>NUCLEOTIDE SEQUENCE [LARGE SCALE GENOMIC DNA]</scope>
    <source>
        <strain evidence="9 10">Bs107</strain>
    </source>
</reference>
<accession>A0A2C6MDN5</accession>
<dbReference type="PROSITE" id="PS51379">
    <property type="entry name" value="4FE4S_FER_2"/>
    <property type="match status" value="2"/>
</dbReference>
<dbReference type="NCBIfam" id="NF009053">
    <property type="entry name" value="PRK12387.1"/>
    <property type="match status" value="1"/>
</dbReference>
<evidence type="ECO:0000259" key="8">
    <source>
        <dbReference type="PROSITE" id="PS51379"/>
    </source>
</evidence>
<organism evidence="9 10">
    <name type="scientific">Desulforamulus profundi</name>
    <dbReference type="NCBI Taxonomy" id="1383067"/>
    <lineage>
        <taxon>Bacteria</taxon>
        <taxon>Bacillati</taxon>
        <taxon>Bacillota</taxon>
        <taxon>Clostridia</taxon>
        <taxon>Eubacteriales</taxon>
        <taxon>Peptococcaceae</taxon>
        <taxon>Desulforamulus</taxon>
    </lineage>
</organism>
<comment type="cofactor">
    <cofactor evidence="1">
        <name>[4Fe-4S] cluster</name>
        <dbReference type="ChEBI" id="CHEBI:49883"/>
    </cofactor>
</comment>
<dbReference type="GO" id="GO:0046872">
    <property type="term" value="F:metal ion binding"/>
    <property type="evidence" value="ECO:0007669"/>
    <property type="project" value="UniProtKB-KW"/>
</dbReference>
<evidence type="ECO:0000256" key="5">
    <source>
        <dbReference type="ARBA" id="ARBA00022723"/>
    </source>
</evidence>
<sequence>MFKLLKKALQVGEATVEYPFKPLEVAPGFRGKPVYNFQQCIACGACAIACPANAITMDYNLEKGIKSWKIFYGRCIFCGRCEEVCPPGAITLSPDFELAATAKEDLCCQADFQLIRCRSCGEFFAPPKELEYILAALEQAGQPGSASHITRQIMEVCPQCKRRQGIKTAVKSLPGRLANSRGGDKMITVKGDFNDNRDTKLAELKEKLKKVIKRSVNVYRVDCGGCNGCEIEIFASISPVYDPERLGIKVVASPRHADVLLFTGPMTRPMRLPALRAYQATPDPKIVIAYGTCGCSGGIFHDAYSVWGGTDSIFPVDVYIPGCPPTPAATLYGLGVALDLLQQTIKGEHHVEDEVSRVQPGHPDIHPDLRKDIEREARRLSGYLHGKQIADKYLQFLEEGDLQAVDRKVKGFLKKEKDPRLVEVYLKLHRIFTARMERVTGNVG</sequence>
<dbReference type="NCBIfam" id="NF005012">
    <property type="entry name" value="PRK06411.1"/>
    <property type="match status" value="1"/>
</dbReference>
<gene>
    <name evidence="9" type="ORF">P378_14500</name>
</gene>
<dbReference type="PANTHER" id="PTHR42989">
    <property type="entry name" value="HYDROGENASE-4 COMPONENT I"/>
    <property type="match status" value="1"/>
</dbReference>
<dbReference type="OrthoDB" id="9786737at2"/>
<feature type="domain" description="4Fe-4S ferredoxin-type" evidence="8">
    <location>
        <begin position="31"/>
        <end position="60"/>
    </location>
</feature>
<dbReference type="InterPro" id="IPR017896">
    <property type="entry name" value="4Fe4S_Fe-S-bd"/>
</dbReference>
<comment type="caution">
    <text evidence="9">The sequence shown here is derived from an EMBL/GenBank/DDBJ whole genome shotgun (WGS) entry which is preliminary data.</text>
</comment>
<dbReference type="SUPFAM" id="SSF54862">
    <property type="entry name" value="4Fe-4S ferredoxins"/>
    <property type="match status" value="1"/>
</dbReference>
<evidence type="ECO:0000256" key="7">
    <source>
        <dbReference type="ARBA" id="ARBA00023014"/>
    </source>
</evidence>
<dbReference type="InterPro" id="IPR006138">
    <property type="entry name" value="NADH_UQ_OxRdtase_20Kd_su"/>
</dbReference>
<evidence type="ECO:0000256" key="4">
    <source>
        <dbReference type="ARBA" id="ARBA00022485"/>
    </source>
</evidence>
<keyword evidence="6" id="KW-0408">Iron</keyword>
<name>A0A2C6MDN5_9FIRM</name>
<protein>
    <submittedName>
        <fullName evidence="9">Formate hydrogenlyase subunit 7</fullName>
    </submittedName>
</protein>
<dbReference type="PROSITE" id="PS00198">
    <property type="entry name" value="4FE4S_FER_1"/>
    <property type="match status" value="1"/>
</dbReference>
<keyword evidence="10" id="KW-1185">Reference proteome</keyword>
<dbReference type="Gene3D" id="3.40.50.12280">
    <property type="match status" value="1"/>
</dbReference>
<dbReference type="GO" id="GO:0051539">
    <property type="term" value="F:4 iron, 4 sulfur cluster binding"/>
    <property type="evidence" value="ECO:0007669"/>
    <property type="project" value="UniProtKB-KW"/>
</dbReference>
<dbReference type="Gene3D" id="3.30.70.3270">
    <property type="match status" value="1"/>
</dbReference>
<comment type="similarity">
    <text evidence="2">Belongs to the complex I 20 kDa subunit family.</text>
</comment>
<dbReference type="EMBL" id="AWQQ01000087">
    <property type="protein sequence ID" value="PHJ37684.1"/>
    <property type="molecule type" value="Genomic_DNA"/>
</dbReference>
<evidence type="ECO:0000313" key="10">
    <source>
        <dbReference type="Proteomes" id="UP000222564"/>
    </source>
</evidence>
<dbReference type="InterPro" id="IPR006137">
    <property type="entry name" value="NADH_UbQ_OxRdtase-like_20kDa"/>
</dbReference>
<evidence type="ECO:0000256" key="6">
    <source>
        <dbReference type="ARBA" id="ARBA00023004"/>
    </source>
</evidence>
<keyword evidence="4" id="KW-0004">4Fe-4S</keyword>
<dbReference type="Pfam" id="PF12838">
    <property type="entry name" value="Fer4_7"/>
    <property type="match status" value="1"/>
</dbReference>
<dbReference type="SUPFAM" id="SSF56770">
    <property type="entry name" value="HydA/Nqo6-like"/>
    <property type="match status" value="1"/>
</dbReference>